<dbReference type="RefSeq" id="WP_339574413.1">
    <property type="nucleotide sequence ID" value="NZ_JBBIAA010000005.1"/>
</dbReference>
<evidence type="ECO:0000256" key="5">
    <source>
        <dbReference type="ARBA" id="ARBA00022839"/>
    </source>
</evidence>
<dbReference type="CDD" id="cd00840">
    <property type="entry name" value="MPP_Mre11_N"/>
    <property type="match status" value="1"/>
</dbReference>
<proteinExistence type="inferred from homology"/>
<evidence type="ECO:0000313" key="7">
    <source>
        <dbReference type="EMBL" id="MEJ5945028.1"/>
    </source>
</evidence>
<dbReference type="InterPro" id="IPR004843">
    <property type="entry name" value="Calcineurin-like_PHP"/>
</dbReference>
<dbReference type="GO" id="GO:0004527">
    <property type="term" value="F:exonuclease activity"/>
    <property type="evidence" value="ECO:0007669"/>
    <property type="project" value="UniProtKB-KW"/>
</dbReference>
<dbReference type="InterPro" id="IPR041796">
    <property type="entry name" value="Mre11_N"/>
</dbReference>
<evidence type="ECO:0000313" key="8">
    <source>
        <dbReference type="Proteomes" id="UP001387100"/>
    </source>
</evidence>
<evidence type="ECO:0000259" key="6">
    <source>
        <dbReference type="Pfam" id="PF00149"/>
    </source>
</evidence>
<dbReference type="PIRSF" id="PIRSF033093">
    <property type="entry name" value="UCP_ML1119"/>
    <property type="match status" value="1"/>
</dbReference>
<keyword evidence="5 7" id="KW-0269">Exonuclease</keyword>
<gene>
    <name evidence="7" type="ORF">WDZ17_06920</name>
</gene>
<dbReference type="InterPro" id="IPR029052">
    <property type="entry name" value="Metallo-depent_PP-like"/>
</dbReference>
<dbReference type="Pfam" id="PF00149">
    <property type="entry name" value="Metallophos"/>
    <property type="match status" value="1"/>
</dbReference>
<reference evidence="7 8" key="1">
    <citation type="journal article" date="2017" name="Int. J. Syst. Evol. Microbiol.">
        <title>Pseudokineococcus basanitobsidens sp. nov., isolated from volcanic rock.</title>
        <authorList>
            <person name="Lee D.W."/>
            <person name="Park M.Y."/>
            <person name="Kim J.J."/>
            <person name="Kim B.S."/>
        </authorList>
    </citation>
    <scope>NUCLEOTIDE SEQUENCE [LARGE SCALE GENOMIC DNA]</scope>
    <source>
        <strain evidence="7 8">DSM 103726</strain>
    </source>
</reference>
<dbReference type="Gene3D" id="3.60.21.10">
    <property type="match status" value="1"/>
</dbReference>
<evidence type="ECO:0000256" key="3">
    <source>
        <dbReference type="ARBA" id="ARBA00022722"/>
    </source>
</evidence>
<feature type="domain" description="Calcineurin-like phosphoesterase" evidence="6">
    <location>
        <begin position="1"/>
        <end position="198"/>
    </location>
</feature>
<protein>
    <recommendedName>
        <fullName evidence="2">Nuclease SbcCD subunit D</fullName>
    </recommendedName>
</protein>
<comment type="similarity">
    <text evidence="1">Belongs to the SbcD family.</text>
</comment>
<name>A0ABU8RIX8_9ACTN</name>
<accession>A0ABU8RIX8</accession>
<keyword evidence="3" id="KW-0540">Nuclease</keyword>
<dbReference type="SUPFAM" id="SSF56300">
    <property type="entry name" value="Metallo-dependent phosphatases"/>
    <property type="match status" value="1"/>
</dbReference>
<dbReference type="Proteomes" id="UP001387100">
    <property type="component" value="Unassembled WGS sequence"/>
</dbReference>
<keyword evidence="8" id="KW-1185">Reference proteome</keyword>
<dbReference type="EMBL" id="JBBIAA010000005">
    <property type="protein sequence ID" value="MEJ5945028.1"/>
    <property type="molecule type" value="Genomic_DNA"/>
</dbReference>
<dbReference type="PANTHER" id="PTHR30337:SF0">
    <property type="entry name" value="NUCLEASE SBCCD SUBUNIT D"/>
    <property type="match status" value="1"/>
</dbReference>
<comment type="caution">
    <text evidence="7">The sequence shown here is derived from an EMBL/GenBank/DDBJ whole genome shotgun (WGS) entry which is preliminary data.</text>
</comment>
<keyword evidence="4 7" id="KW-0378">Hydrolase</keyword>
<evidence type="ECO:0000256" key="2">
    <source>
        <dbReference type="ARBA" id="ARBA00013365"/>
    </source>
</evidence>
<dbReference type="InterPro" id="IPR014577">
    <property type="entry name" value="UCP033093_metalloPase"/>
</dbReference>
<sequence>MRFLHTADWQLGMTRHYLSPDAQARSTEARFEAVRALGRVAEQHGCAFVVVAGDVFETNQVGRDVVARTCEALAEVPVPVLLLAGNHDPLDAGSVMTSERFRRLAPEHVHVLDGTPVEVAGVQVLSAPWRSKRPVEDLAARACADLAAEPHVRRVLVAHGAVQSYGAAAPDPAVMDLAALERLLDDGALDLVCLGDRHSTTDVGRTGRVWYAGAPEPTDHDEEDPGNVLVVDLGEPGEPGGPAAIGRHPGDAGAPARPDVVVTRVPVGRWRFRRLRMELDTDEDVDALEALLSDLPDKSRTALKLGVVGSLSLAQKARVDVLLEHAGDLLGALQVWERRSDLVVRADAGDLDALGLSGFALEAAEGLARRAQAPVTADLLAGGPAGERGRLPSTPDAVAAQDALSLLHRLAAAG</sequence>
<evidence type="ECO:0000256" key="4">
    <source>
        <dbReference type="ARBA" id="ARBA00022801"/>
    </source>
</evidence>
<evidence type="ECO:0000256" key="1">
    <source>
        <dbReference type="ARBA" id="ARBA00010555"/>
    </source>
</evidence>
<organism evidence="7 8">
    <name type="scientific">Pseudokineococcus basanitobsidens</name>
    <dbReference type="NCBI Taxonomy" id="1926649"/>
    <lineage>
        <taxon>Bacteria</taxon>
        <taxon>Bacillati</taxon>
        <taxon>Actinomycetota</taxon>
        <taxon>Actinomycetes</taxon>
        <taxon>Kineosporiales</taxon>
        <taxon>Kineosporiaceae</taxon>
        <taxon>Pseudokineococcus</taxon>
    </lineage>
</organism>
<dbReference type="PANTHER" id="PTHR30337">
    <property type="entry name" value="COMPONENT OF ATP-DEPENDENT DSDNA EXONUCLEASE"/>
    <property type="match status" value="1"/>
</dbReference>
<dbReference type="InterPro" id="IPR050535">
    <property type="entry name" value="DNA_Repair-Maintenance_Comp"/>
</dbReference>